<keyword evidence="2" id="KW-0521">NADP</keyword>
<comment type="caution">
    <text evidence="6">The sequence shown here is derived from an EMBL/GenBank/DDBJ whole genome shotgun (WGS) entry which is preliminary data.</text>
</comment>
<dbReference type="InterPro" id="IPR036291">
    <property type="entry name" value="NAD(P)-bd_dom_sf"/>
</dbReference>
<evidence type="ECO:0000256" key="3">
    <source>
        <dbReference type="ARBA" id="ARBA00023002"/>
    </source>
</evidence>
<accession>A0A2T0FK23</accession>
<dbReference type="Pfam" id="PF00106">
    <property type="entry name" value="adh_short"/>
    <property type="match status" value="1"/>
</dbReference>
<dbReference type="PANTHER" id="PTHR42901:SF1">
    <property type="entry name" value="ALCOHOL DEHYDROGENASE"/>
    <property type="match status" value="1"/>
</dbReference>
<evidence type="ECO:0000313" key="7">
    <source>
        <dbReference type="Proteomes" id="UP000238350"/>
    </source>
</evidence>
<dbReference type="FunFam" id="3.40.50.720:FF:000047">
    <property type="entry name" value="NADP-dependent L-serine/L-allo-threonine dehydrogenase"/>
    <property type="match status" value="1"/>
</dbReference>
<name>A0A2T0FK23_9ASCO</name>
<gene>
    <name evidence="6" type="ORF">B9G98_02961</name>
</gene>
<keyword evidence="7" id="KW-1185">Reference proteome</keyword>
<organism evidence="6 7">
    <name type="scientific">Wickerhamiella sorbophila</name>
    <dbReference type="NCBI Taxonomy" id="45607"/>
    <lineage>
        <taxon>Eukaryota</taxon>
        <taxon>Fungi</taxon>
        <taxon>Dikarya</taxon>
        <taxon>Ascomycota</taxon>
        <taxon>Saccharomycotina</taxon>
        <taxon>Dipodascomycetes</taxon>
        <taxon>Dipodascales</taxon>
        <taxon>Trichomonascaceae</taxon>
        <taxon>Wickerhamiella</taxon>
    </lineage>
</organism>
<dbReference type="OrthoDB" id="6251714at2759"/>
<comment type="similarity">
    <text evidence="1 4">Belongs to the short-chain dehydrogenases/reductases (SDR) family.</text>
</comment>
<dbReference type="PRINTS" id="PR00080">
    <property type="entry name" value="SDRFAMILY"/>
</dbReference>
<evidence type="ECO:0000259" key="5">
    <source>
        <dbReference type="SMART" id="SM00822"/>
    </source>
</evidence>
<protein>
    <submittedName>
        <fullName evidence="6">NADP-dependent 3-hydroxy acid dehydrogenase</fullName>
    </submittedName>
</protein>
<dbReference type="Gene3D" id="3.40.50.720">
    <property type="entry name" value="NAD(P)-binding Rossmann-like Domain"/>
    <property type="match status" value="1"/>
</dbReference>
<dbReference type="PRINTS" id="PR00081">
    <property type="entry name" value="GDHRDH"/>
</dbReference>
<dbReference type="Proteomes" id="UP000238350">
    <property type="component" value="Unassembled WGS sequence"/>
</dbReference>
<dbReference type="SUPFAM" id="SSF51735">
    <property type="entry name" value="NAD(P)-binding Rossmann-fold domains"/>
    <property type="match status" value="1"/>
</dbReference>
<dbReference type="InterPro" id="IPR020904">
    <property type="entry name" value="Sc_DH/Rdtase_CS"/>
</dbReference>
<keyword evidence="3" id="KW-0560">Oxidoreductase</keyword>
<proteinExistence type="inferred from homology"/>
<dbReference type="EMBL" id="NDIQ01000021">
    <property type="protein sequence ID" value="PRT55341.1"/>
    <property type="molecule type" value="Genomic_DNA"/>
</dbReference>
<dbReference type="STRING" id="45607.A0A2T0FK23"/>
<dbReference type="RefSeq" id="XP_024665286.1">
    <property type="nucleotide sequence ID" value="XM_024809518.1"/>
</dbReference>
<reference evidence="6 7" key="1">
    <citation type="submission" date="2017-04" db="EMBL/GenBank/DDBJ databases">
        <title>Genome sequencing of [Candida] sorbophila.</title>
        <authorList>
            <person name="Ahn J.O."/>
        </authorList>
    </citation>
    <scope>NUCLEOTIDE SEQUENCE [LARGE SCALE GENOMIC DNA]</scope>
    <source>
        <strain evidence="6 7">DS02</strain>
    </source>
</reference>
<dbReference type="PROSITE" id="PS00061">
    <property type="entry name" value="ADH_SHORT"/>
    <property type="match status" value="1"/>
</dbReference>
<evidence type="ECO:0000256" key="2">
    <source>
        <dbReference type="ARBA" id="ARBA00022857"/>
    </source>
</evidence>
<feature type="domain" description="Ketoreductase" evidence="5">
    <location>
        <begin position="14"/>
        <end position="197"/>
    </location>
</feature>
<dbReference type="AlphaFoldDB" id="A0A2T0FK23"/>
<dbReference type="GO" id="GO:0016616">
    <property type="term" value="F:oxidoreductase activity, acting on the CH-OH group of donors, NAD or NADP as acceptor"/>
    <property type="evidence" value="ECO:0007669"/>
    <property type="project" value="UniProtKB-ARBA"/>
</dbReference>
<dbReference type="SMART" id="SM00822">
    <property type="entry name" value="PKS_KR"/>
    <property type="match status" value="1"/>
</dbReference>
<evidence type="ECO:0000313" key="6">
    <source>
        <dbReference type="EMBL" id="PRT55341.1"/>
    </source>
</evidence>
<dbReference type="GeneID" id="36516709"/>
<dbReference type="InterPro" id="IPR002347">
    <property type="entry name" value="SDR_fam"/>
</dbReference>
<dbReference type="PANTHER" id="PTHR42901">
    <property type="entry name" value="ALCOHOL DEHYDROGENASE"/>
    <property type="match status" value="1"/>
</dbReference>
<evidence type="ECO:0000256" key="1">
    <source>
        <dbReference type="ARBA" id="ARBA00006484"/>
    </source>
</evidence>
<evidence type="ECO:0000256" key="4">
    <source>
        <dbReference type="RuleBase" id="RU000363"/>
    </source>
</evidence>
<dbReference type="InterPro" id="IPR057326">
    <property type="entry name" value="KR_dom"/>
</dbReference>
<sequence length="267" mass="29083">MSYGIKAAERISGKTVFITGASSGIGMATALELAAAANGRIRLILAARREERLLDLKSKLEQTHPGIDVLAFKMDVSKYQDIAKSVDSLPKEWSDIDVLVNNAGLVFGREKVGELALPDVETMFFTNVLGLFALTNHLVPRFRQKGSGDIVMLGSIAGRDAYPEGSIYCATKASLRSFSHSLRKETINTGIRVIEVDPGAVETEFSIVRFRGDKEQADATYKGTTPLVAEDIAEIITFALTRRANTVIAETLVFPNHQASARDVHRS</sequence>